<dbReference type="Gene3D" id="3.90.76.10">
    <property type="entry name" value="Dipeptide-binding Protein, Domain 1"/>
    <property type="match status" value="1"/>
</dbReference>
<dbReference type="Gene3D" id="3.40.190.10">
    <property type="entry name" value="Periplasmic binding protein-like II"/>
    <property type="match status" value="1"/>
</dbReference>
<keyword evidence="1" id="KW-0732">Signal</keyword>
<dbReference type="InterPro" id="IPR039424">
    <property type="entry name" value="SBP_5"/>
</dbReference>
<feature type="chain" id="PRO_5039670159" description="Solute-binding protein family 5 domain-containing protein" evidence="1">
    <location>
        <begin position="21"/>
        <end position="556"/>
    </location>
</feature>
<dbReference type="RefSeq" id="WP_073709542.1">
    <property type="nucleotide sequence ID" value="NZ_MQSV01000004.1"/>
</dbReference>
<dbReference type="STRING" id="1921764.BSR28_07505"/>
<name>A0A1Q5PL04_9ACTO</name>
<reference evidence="3 4" key="1">
    <citation type="submission" date="2016-11" db="EMBL/GenBank/DDBJ databases">
        <title>Actinomyces gypaetusis sp. nov. isolated from the vulture Gypaetus barbatus in Qinghai Tibet Plateau China.</title>
        <authorList>
            <person name="Meng X."/>
        </authorList>
    </citation>
    <scope>NUCLEOTIDE SEQUENCE [LARGE SCALE GENOMIC DNA]</scope>
    <source>
        <strain evidence="3 4">VUL4_2</strain>
    </source>
</reference>
<feature type="domain" description="Solute-binding protein family 5" evidence="2">
    <location>
        <begin position="103"/>
        <end position="474"/>
    </location>
</feature>
<dbReference type="SUPFAM" id="SSF53850">
    <property type="entry name" value="Periplasmic binding protein-like II"/>
    <property type="match status" value="1"/>
</dbReference>
<evidence type="ECO:0000313" key="4">
    <source>
        <dbReference type="Proteomes" id="UP000186785"/>
    </source>
</evidence>
<gene>
    <name evidence="3" type="ORF">BSR29_06775</name>
</gene>
<evidence type="ECO:0000256" key="1">
    <source>
        <dbReference type="SAM" id="SignalP"/>
    </source>
</evidence>
<dbReference type="GO" id="GO:0015833">
    <property type="term" value="P:peptide transport"/>
    <property type="evidence" value="ECO:0007669"/>
    <property type="project" value="TreeGrafter"/>
</dbReference>
<sequence>MKRITSASIAILAASSLLLAGCGSSSSKEEGPKVTSSDLKGADYKEVKYEDLKDGGELHLPQGPINAQMQPLHADANTVTLDIFSWYNLPVSLFTADAKWYANPELIESVKDETKDGKTVVTWKINPKATFNDGTPIDWHAFETVWKTCNGTDDRFQPQDTDGYRDIESIKPGADDKEVVVTYKIPYPWWKKNFEYILHPKMADPETFNNGYLDNAHPEWGSGPYKLESIDRKAGTVTFVKNEKWWGKPGKLDRITMRELADKAEINAFKNGQIDVTNAGTKETLTEVKKMENVDVYTAAGTSFTIMMANARSEIMNDKKVREAFFHSIDRPTVLKVAYNGINYTEDPLTSALLRPYQEGYSDNLGELGKYDPALANKLLDEAGWVKDGDYRKKDGKLLEVHIPQFGTKPTTSAIYGTFQAMGKATGFKVEIDTHPYSDYMQVIRDGSFDLFFQGFPPTNPFGMADLYQFYNSKSRLSKTGLGTPELDEKLKKAGEATSEEEALKLSNEAEKAVLEQAGWLPMYTGPVSVATKKGLANTGSMGFAKVPKELIGWTK</sequence>
<dbReference type="PROSITE" id="PS51257">
    <property type="entry name" value="PROKAR_LIPOPROTEIN"/>
    <property type="match status" value="1"/>
</dbReference>
<keyword evidence="4" id="KW-1185">Reference proteome</keyword>
<protein>
    <recommendedName>
        <fullName evidence="2">Solute-binding protein family 5 domain-containing protein</fullName>
    </recommendedName>
</protein>
<dbReference type="EMBL" id="MQSV01000004">
    <property type="protein sequence ID" value="OKL47310.1"/>
    <property type="molecule type" value="Genomic_DNA"/>
</dbReference>
<dbReference type="PANTHER" id="PTHR30290:SF65">
    <property type="entry name" value="MONOACYL PHOSPHATIDYLINOSITOL TETRAMANNOSIDE-BINDING PROTEIN LPQW-RELATED"/>
    <property type="match status" value="1"/>
</dbReference>
<dbReference type="GO" id="GO:0042597">
    <property type="term" value="C:periplasmic space"/>
    <property type="evidence" value="ECO:0007669"/>
    <property type="project" value="UniProtKB-ARBA"/>
</dbReference>
<dbReference type="PANTHER" id="PTHR30290">
    <property type="entry name" value="PERIPLASMIC BINDING COMPONENT OF ABC TRANSPORTER"/>
    <property type="match status" value="1"/>
</dbReference>
<comment type="caution">
    <text evidence="3">The sequence shown here is derived from an EMBL/GenBank/DDBJ whole genome shotgun (WGS) entry which is preliminary data.</text>
</comment>
<evidence type="ECO:0000313" key="3">
    <source>
        <dbReference type="EMBL" id="OKL47310.1"/>
    </source>
</evidence>
<proteinExistence type="predicted"/>
<evidence type="ECO:0000259" key="2">
    <source>
        <dbReference type="Pfam" id="PF00496"/>
    </source>
</evidence>
<dbReference type="Proteomes" id="UP000186785">
    <property type="component" value="Unassembled WGS sequence"/>
</dbReference>
<dbReference type="Pfam" id="PF00496">
    <property type="entry name" value="SBP_bac_5"/>
    <property type="match status" value="1"/>
</dbReference>
<dbReference type="InterPro" id="IPR030678">
    <property type="entry name" value="Peptide/Ni-bd"/>
</dbReference>
<dbReference type="Gene3D" id="3.10.105.10">
    <property type="entry name" value="Dipeptide-binding Protein, Domain 3"/>
    <property type="match status" value="1"/>
</dbReference>
<dbReference type="CDD" id="cd08501">
    <property type="entry name" value="PBP2_Lpqw"/>
    <property type="match status" value="1"/>
</dbReference>
<accession>A0A1Q5PL04</accession>
<dbReference type="GO" id="GO:0043190">
    <property type="term" value="C:ATP-binding cassette (ABC) transporter complex"/>
    <property type="evidence" value="ECO:0007669"/>
    <property type="project" value="InterPro"/>
</dbReference>
<dbReference type="PIRSF" id="PIRSF002741">
    <property type="entry name" value="MppA"/>
    <property type="match status" value="1"/>
</dbReference>
<dbReference type="InterPro" id="IPR000914">
    <property type="entry name" value="SBP_5_dom"/>
</dbReference>
<organism evidence="3 4">
    <name type="scientific">Boudabousia liubingyangii</name>
    <dbReference type="NCBI Taxonomy" id="1921764"/>
    <lineage>
        <taxon>Bacteria</taxon>
        <taxon>Bacillati</taxon>
        <taxon>Actinomycetota</taxon>
        <taxon>Actinomycetes</taxon>
        <taxon>Actinomycetales</taxon>
        <taxon>Actinomycetaceae</taxon>
        <taxon>Boudabousia</taxon>
    </lineage>
</organism>
<dbReference type="AlphaFoldDB" id="A0A1Q5PL04"/>
<feature type="signal peptide" evidence="1">
    <location>
        <begin position="1"/>
        <end position="20"/>
    </location>
</feature>
<dbReference type="OrthoDB" id="7888869at2"/>
<dbReference type="GO" id="GO:1904680">
    <property type="term" value="F:peptide transmembrane transporter activity"/>
    <property type="evidence" value="ECO:0007669"/>
    <property type="project" value="TreeGrafter"/>
</dbReference>